<accession>A0A0R1W7Z0</accession>
<evidence type="ECO:0000313" key="4">
    <source>
        <dbReference type="Proteomes" id="UP000051302"/>
    </source>
</evidence>
<protein>
    <submittedName>
        <fullName evidence="3">Transposase</fullName>
    </submittedName>
</protein>
<comment type="caution">
    <text evidence="3">The sequence shown here is derived from an EMBL/GenBank/DDBJ whole genome shotgun (WGS) entry which is preliminary data.</text>
</comment>
<dbReference type="PATRIC" id="fig|1423774.3.peg.2596"/>
<dbReference type="InterPro" id="IPR002525">
    <property type="entry name" value="Transp_IS110-like_N"/>
</dbReference>
<gene>
    <name evidence="3" type="ORF">FD31_GL002499</name>
</gene>
<evidence type="ECO:0000313" key="3">
    <source>
        <dbReference type="EMBL" id="KRM13969.1"/>
    </source>
</evidence>
<reference evidence="3 4" key="1">
    <citation type="journal article" date="2015" name="Genome Announc.">
        <title>Expanding the biotechnology potential of lactobacilli through comparative genomics of 213 strains and associated genera.</title>
        <authorList>
            <person name="Sun Z."/>
            <person name="Harris H.M."/>
            <person name="McCann A."/>
            <person name="Guo C."/>
            <person name="Argimon S."/>
            <person name="Zhang W."/>
            <person name="Yang X."/>
            <person name="Jeffery I.B."/>
            <person name="Cooney J.C."/>
            <person name="Kagawa T.F."/>
            <person name="Liu W."/>
            <person name="Song Y."/>
            <person name="Salvetti E."/>
            <person name="Wrobel A."/>
            <person name="Rasinkangas P."/>
            <person name="Parkhill J."/>
            <person name="Rea M.C."/>
            <person name="O'Sullivan O."/>
            <person name="Ritari J."/>
            <person name="Douillard F.P."/>
            <person name="Paul Ross R."/>
            <person name="Yang R."/>
            <person name="Briner A.E."/>
            <person name="Felis G.E."/>
            <person name="de Vos W.M."/>
            <person name="Barrangou R."/>
            <person name="Klaenhammer T.R."/>
            <person name="Caufield P.W."/>
            <person name="Cui Y."/>
            <person name="Zhang H."/>
            <person name="O'Toole P.W."/>
        </authorList>
    </citation>
    <scope>NUCLEOTIDE SEQUENCE [LARGE SCALE GENOMIC DNA]</scope>
    <source>
        <strain evidence="3 4">DSM 16982</strain>
    </source>
</reference>
<name>A0A0R1W7Z0_9LACO</name>
<dbReference type="EMBL" id="AZFV01000071">
    <property type="protein sequence ID" value="KRM13969.1"/>
    <property type="molecule type" value="Genomic_DNA"/>
</dbReference>
<organism evidence="3 4">
    <name type="scientific">Companilactobacillus nantensis DSM 16982</name>
    <dbReference type="NCBI Taxonomy" id="1423774"/>
    <lineage>
        <taxon>Bacteria</taxon>
        <taxon>Bacillati</taxon>
        <taxon>Bacillota</taxon>
        <taxon>Bacilli</taxon>
        <taxon>Lactobacillales</taxon>
        <taxon>Lactobacillaceae</taxon>
        <taxon>Companilactobacillus</taxon>
    </lineage>
</organism>
<dbReference type="GO" id="GO:0006313">
    <property type="term" value="P:DNA transposition"/>
    <property type="evidence" value="ECO:0007669"/>
    <property type="project" value="InterPro"/>
</dbReference>
<dbReference type="GO" id="GO:0003677">
    <property type="term" value="F:DNA binding"/>
    <property type="evidence" value="ECO:0007669"/>
    <property type="project" value="InterPro"/>
</dbReference>
<dbReference type="PANTHER" id="PTHR33055:SF17">
    <property type="entry name" value="THIRD ORF IN TRANSPOSON ISC1491"/>
    <property type="match status" value="1"/>
</dbReference>
<dbReference type="PANTHER" id="PTHR33055">
    <property type="entry name" value="TRANSPOSASE FOR INSERTION SEQUENCE ELEMENT IS1111A"/>
    <property type="match status" value="1"/>
</dbReference>
<dbReference type="Proteomes" id="UP000051302">
    <property type="component" value="Unassembled WGS sequence"/>
</dbReference>
<keyword evidence="4" id="KW-1185">Reference proteome</keyword>
<proteinExistence type="predicted"/>
<dbReference type="GO" id="GO:0004803">
    <property type="term" value="F:transposase activity"/>
    <property type="evidence" value="ECO:0007669"/>
    <property type="project" value="InterPro"/>
</dbReference>
<dbReference type="NCBIfam" id="NF033542">
    <property type="entry name" value="transpos_IS110"/>
    <property type="match status" value="1"/>
</dbReference>
<dbReference type="InterPro" id="IPR003346">
    <property type="entry name" value="Transposase_20"/>
</dbReference>
<evidence type="ECO:0000259" key="1">
    <source>
        <dbReference type="Pfam" id="PF01548"/>
    </source>
</evidence>
<feature type="domain" description="Transposase IS116/IS110/IS902 C-terminal" evidence="2">
    <location>
        <begin position="291"/>
        <end position="379"/>
    </location>
</feature>
<dbReference type="InterPro" id="IPR047650">
    <property type="entry name" value="Transpos_IS110"/>
</dbReference>
<evidence type="ECO:0000259" key="2">
    <source>
        <dbReference type="Pfam" id="PF02371"/>
    </source>
</evidence>
<dbReference type="Pfam" id="PF02371">
    <property type="entry name" value="Transposase_20"/>
    <property type="match status" value="1"/>
</dbReference>
<sequence length="426" mass="48676">MYRKLNLDFSRNISSQQLQDEVVIMTAVLGIDVSSSTSMVVLMVDGTRIKDFKICNDAIGFSRLKNELNNYREPQIVFEATGVYSRRLAFFLQTNRYSYTQLNPLQAKKEMDGLRMNKTDKNDAYHLAETQFRLDRAKTIVQDPIYSELMDQSRFYQEIVSDLVTEKNRLHRILQLTFPEIESLLSHPSGQLYWHLLIEFPISILVEEYDLNYLTNIILNLSDKNISVQRAHKIAVSLTKLASIAVPAVRGDSLVVHQVQYHAQRLLDLQYKQEEIVNSMECLAKQLSEYEILCSIPGISTTTATSLIGEIGDIRRFSSPNQVNAYIGIDLRHYESGNFTASDTISKRGNPYARKILYRSIGNIASASRTHPTHINDYYQKKKQSSSSKGAKKIAIAAVGRLIRTIYHLVLNNETYDYTKTQHGKV</sequence>
<dbReference type="AlphaFoldDB" id="A0A0R1W7Z0"/>
<dbReference type="Pfam" id="PF01548">
    <property type="entry name" value="DEDD_Tnp_IS110"/>
    <property type="match status" value="1"/>
</dbReference>
<feature type="domain" description="Transposase IS110-like N-terminal" evidence="1">
    <location>
        <begin position="29"/>
        <end position="179"/>
    </location>
</feature>